<dbReference type="Proteomes" id="UP000325315">
    <property type="component" value="Unassembled WGS sequence"/>
</dbReference>
<reference evidence="2" key="1">
    <citation type="journal article" date="2019" name="Plant Biotechnol. J.">
        <title>Genome sequencing of the Australian wild diploid species Gossypium australe highlights disease resistance and delayed gland morphogenesis.</title>
        <authorList>
            <person name="Cai Y."/>
            <person name="Cai X."/>
            <person name="Wang Q."/>
            <person name="Wang P."/>
            <person name="Zhang Y."/>
            <person name="Cai C."/>
            <person name="Xu Y."/>
            <person name="Wang K."/>
            <person name="Zhou Z."/>
            <person name="Wang C."/>
            <person name="Geng S."/>
            <person name="Li B."/>
            <person name="Dong Q."/>
            <person name="Hou Y."/>
            <person name="Wang H."/>
            <person name="Ai P."/>
            <person name="Liu Z."/>
            <person name="Yi F."/>
            <person name="Sun M."/>
            <person name="An G."/>
            <person name="Cheng J."/>
            <person name="Zhang Y."/>
            <person name="Shi Q."/>
            <person name="Xie Y."/>
            <person name="Shi X."/>
            <person name="Chang Y."/>
            <person name="Huang F."/>
            <person name="Chen Y."/>
            <person name="Hong S."/>
            <person name="Mi L."/>
            <person name="Sun Q."/>
            <person name="Zhang L."/>
            <person name="Zhou B."/>
            <person name="Peng R."/>
            <person name="Zhang X."/>
            <person name="Liu F."/>
        </authorList>
    </citation>
    <scope>NUCLEOTIDE SEQUENCE [LARGE SCALE GENOMIC DNA]</scope>
    <source>
        <strain evidence="2">cv. PA1801</strain>
    </source>
</reference>
<proteinExistence type="predicted"/>
<dbReference type="AlphaFoldDB" id="A0A5B6WLL0"/>
<evidence type="ECO:0000313" key="1">
    <source>
        <dbReference type="EMBL" id="KAA3482293.1"/>
    </source>
</evidence>
<sequence length="161" mass="17892">MSGEGAIAGSQPLETCNLSCNDREQVTWVTLTSYFVQTSHKTCKTIHCEERLKCVLQATTTPHLNPTCCVVSRFVVYAVLQSYSSTGVKTIFSLTAHKISGQSQKAIQTTRKFNEGFFCTWDCETTPWMIQSQTPLQPTLSVLEMKGAVRNAICQLSMVKL</sequence>
<comment type="caution">
    <text evidence="1">The sequence shown here is derived from an EMBL/GenBank/DDBJ whole genome shotgun (WGS) entry which is preliminary data.</text>
</comment>
<accession>A0A5B6WLL0</accession>
<keyword evidence="2" id="KW-1185">Reference proteome</keyword>
<gene>
    <name evidence="1" type="ORF">EPI10_004550</name>
</gene>
<protein>
    <submittedName>
        <fullName evidence="1">Uncharacterized protein</fullName>
    </submittedName>
</protein>
<dbReference type="EMBL" id="SMMG02000002">
    <property type="protein sequence ID" value="KAA3482293.1"/>
    <property type="molecule type" value="Genomic_DNA"/>
</dbReference>
<evidence type="ECO:0000313" key="2">
    <source>
        <dbReference type="Proteomes" id="UP000325315"/>
    </source>
</evidence>
<name>A0A5B6WLL0_9ROSI</name>
<organism evidence="1 2">
    <name type="scientific">Gossypium australe</name>
    <dbReference type="NCBI Taxonomy" id="47621"/>
    <lineage>
        <taxon>Eukaryota</taxon>
        <taxon>Viridiplantae</taxon>
        <taxon>Streptophyta</taxon>
        <taxon>Embryophyta</taxon>
        <taxon>Tracheophyta</taxon>
        <taxon>Spermatophyta</taxon>
        <taxon>Magnoliopsida</taxon>
        <taxon>eudicotyledons</taxon>
        <taxon>Gunneridae</taxon>
        <taxon>Pentapetalae</taxon>
        <taxon>rosids</taxon>
        <taxon>malvids</taxon>
        <taxon>Malvales</taxon>
        <taxon>Malvaceae</taxon>
        <taxon>Malvoideae</taxon>
        <taxon>Gossypium</taxon>
    </lineage>
</organism>